<dbReference type="InterPro" id="IPR036179">
    <property type="entry name" value="Ig-like_dom_sf"/>
</dbReference>
<keyword evidence="3" id="KW-1185">Reference proteome</keyword>
<dbReference type="PROSITE" id="PS50835">
    <property type="entry name" value="IG_LIKE"/>
    <property type="match status" value="2"/>
</dbReference>
<dbReference type="InterPro" id="IPR003598">
    <property type="entry name" value="Ig_sub2"/>
</dbReference>
<dbReference type="Proteomes" id="UP001165941">
    <property type="component" value="Unassembled WGS sequence"/>
</dbReference>
<name>A0ABX0S157_PONBL</name>
<feature type="domain" description="Ig-like" evidence="1">
    <location>
        <begin position="134"/>
        <end position="219"/>
    </location>
</feature>
<dbReference type="CDD" id="cd00096">
    <property type="entry name" value="Ig"/>
    <property type="match status" value="1"/>
</dbReference>
<dbReference type="SMART" id="SM00409">
    <property type="entry name" value="IG"/>
    <property type="match status" value="2"/>
</dbReference>
<dbReference type="SUPFAM" id="SSF48726">
    <property type="entry name" value="Immunoglobulin"/>
    <property type="match status" value="3"/>
</dbReference>
<dbReference type="PANTHER" id="PTHR45080:SF34">
    <property type="entry name" value="MYOSIN LIGHT CHAIN KINASE, SMOOTH MUSCLE-LIKE"/>
    <property type="match status" value="1"/>
</dbReference>
<evidence type="ECO:0000313" key="3">
    <source>
        <dbReference type="Proteomes" id="UP001165941"/>
    </source>
</evidence>
<reference evidence="2" key="1">
    <citation type="submission" date="2018-05" db="EMBL/GenBank/DDBJ databases">
        <authorList>
            <person name="Pedro S.L.S."/>
            <person name="Freitas R.C."/>
            <person name="Barreto A.S."/>
            <person name="Lima A.O.S."/>
        </authorList>
    </citation>
    <scope>NUCLEOTIDE SEQUENCE</scope>
    <source>
        <strain evidence="2">BP203</strain>
        <tissue evidence="2">Muscle</tissue>
    </source>
</reference>
<dbReference type="Gene3D" id="2.60.40.10">
    <property type="entry name" value="Immunoglobulins"/>
    <property type="match status" value="3"/>
</dbReference>
<dbReference type="InterPro" id="IPR007110">
    <property type="entry name" value="Ig-like_dom"/>
</dbReference>
<dbReference type="SMART" id="SM00408">
    <property type="entry name" value="IGc2"/>
    <property type="match status" value="2"/>
</dbReference>
<accession>A0ABX0S157</accession>
<protein>
    <submittedName>
        <fullName evidence="2">Hemicentin-1</fullName>
    </submittedName>
</protein>
<sequence>MQVPPSIALGPTNITVTVNVQTTLACEATGIPKPSIIWKKNGHLLNVDQNQNSYRLLSSGSLVIISPSVDDTATYECTVTSDAGEDKRTMDLTVQGAIEIFATQLSHAGRYTCVARNAAGSAHRHVSLYVQVPPVISPHPKEYIIAVDKPIMLPCEADGLPPPDITWHKDGHVIMESVRQHILSSGALQIAFAQPGDAGQYTCTAANVAGSRSTSTKLTVHGIFEFCSFIPAFS</sequence>
<feature type="domain" description="Ig-like" evidence="1">
    <location>
        <begin position="5"/>
        <end position="93"/>
    </location>
</feature>
<dbReference type="PANTHER" id="PTHR45080">
    <property type="entry name" value="CONTACTIN 5"/>
    <property type="match status" value="1"/>
</dbReference>
<gene>
    <name evidence="2" type="ORF">BU61_1199</name>
</gene>
<evidence type="ECO:0000259" key="1">
    <source>
        <dbReference type="PROSITE" id="PS50835"/>
    </source>
</evidence>
<dbReference type="Pfam" id="PF07679">
    <property type="entry name" value="I-set"/>
    <property type="match status" value="1"/>
</dbReference>
<dbReference type="InterPro" id="IPR003599">
    <property type="entry name" value="Ig_sub"/>
</dbReference>
<evidence type="ECO:0000313" key="2">
    <source>
        <dbReference type="EMBL" id="NIG58409.1"/>
    </source>
</evidence>
<organism evidence="2 3">
    <name type="scientific">Pontoporia blainvillei</name>
    <name type="common">Franciscana</name>
    <name type="synonym">Delphinus blainvillei</name>
    <dbReference type="NCBI Taxonomy" id="48723"/>
    <lineage>
        <taxon>Eukaryota</taxon>
        <taxon>Metazoa</taxon>
        <taxon>Chordata</taxon>
        <taxon>Craniata</taxon>
        <taxon>Vertebrata</taxon>
        <taxon>Euteleostomi</taxon>
        <taxon>Mammalia</taxon>
        <taxon>Eutheria</taxon>
        <taxon>Laurasiatheria</taxon>
        <taxon>Artiodactyla</taxon>
        <taxon>Whippomorpha</taxon>
        <taxon>Cetacea</taxon>
        <taxon>Odontoceti</taxon>
        <taxon>Pontoporiidae</taxon>
        <taxon>Pontoporia</taxon>
    </lineage>
</organism>
<proteinExistence type="predicted"/>
<dbReference type="InterPro" id="IPR013098">
    <property type="entry name" value="Ig_I-set"/>
</dbReference>
<dbReference type="EMBL" id="PGGH01037804">
    <property type="protein sequence ID" value="NIG58409.1"/>
    <property type="molecule type" value="Genomic_DNA"/>
</dbReference>
<dbReference type="InterPro" id="IPR013783">
    <property type="entry name" value="Ig-like_fold"/>
</dbReference>
<comment type="caution">
    <text evidence="2">The sequence shown here is derived from an EMBL/GenBank/DDBJ whole genome shotgun (WGS) entry which is preliminary data.</text>
</comment>
<dbReference type="Pfam" id="PF13927">
    <property type="entry name" value="Ig_3"/>
    <property type="match status" value="1"/>
</dbReference>
<dbReference type="InterPro" id="IPR050958">
    <property type="entry name" value="Cell_Adh-Cytoskel_Orgn"/>
</dbReference>